<feature type="binding site" evidence="11">
    <location>
        <position position="306"/>
    </location>
    <ligand>
        <name>Mn(2+)</name>
        <dbReference type="ChEBI" id="CHEBI:29035"/>
        <label>2</label>
    </ligand>
</feature>
<evidence type="ECO:0000256" key="5">
    <source>
        <dbReference type="ARBA" id="ARBA00022800"/>
    </source>
</evidence>
<sequence>MPMNRVGTERALGPVMETNTADTNVTLKAPAGHVTLETAGAPIKAWTQGVPFEAEAEAQLRRVASLPFLHKWVAVMPDVHAGIGATVGSVIATKGAIIPAAVGVDIGCGMIATRTTLRASDLPDNLHGLRCAIEAAVPHGRTDNGGPGDRGAWHDLPEDVVSAWTELEPDYTALTDKFPKLGRGTSVHHLGTLGTGNHFIEVCLDESEQVWFMLHSGSRGVGNRFGSFFIELAKRDMRTWMVNLPDDNLAYLPEGTEHFGDYWRAVSWAQKFAAKNRELMMKAVVHAARKSLPAFELTDMAVNCHHNYVAREFHYGANVLVTRKGAVRAAEGDLGIIPGSMGAKSFIVRGKGNRESFCSCSHGAGRKMSRTAAKKVFTVQDHEEATRGIECRKDADVIDETPAAYKSIDDVMNAQRELVDVVHTLRQVVCVKG</sequence>
<dbReference type="Gene3D" id="3.90.1860.10">
    <property type="entry name" value="tRNA-splicing ligase RtcB"/>
    <property type="match status" value="1"/>
</dbReference>
<dbReference type="EC" id="6.5.1.8" evidence="1"/>
<dbReference type="InterPro" id="IPR036025">
    <property type="entry name" value="RtcB-like_sf"/>
</dbReference>
<dbReference type="PATRIC" id="fig|1391654.3.peg.1244"/>
<organism evidence="12 13">
    <name type="scientific">Labilithrix luteola</name>
    <dbReference type="NCBI Taxonomy" id="1391654"/>
    <lineage>
        <taxon>Bacteria</taxon>
        <taxon>Pseudomonadati</taxon>
        <taxon>Myxococcota</taxon>
        <taxon>Polyangia</taxon>
        <taxon>Polyangiales</taxon>
        <taxon>Labilitrichaceae</taxon>
        <taxon>Labilithrix</taxon>
    </lineage>
</organism>
<keyword evidence="3 11" id="KW-0479">Metal-binding</keyword>
<feature type="binding site" evidence="11">
    <location>
        <position position="198"/>
    </location>
    <ligand>
        <name>Mn(2+)</name>
        <dbReference type="ChEBI" id="CHEBI:29035"/>
        <label>1</label>
    </ligand>
</feature>
<evidence type="ECO:0000256" key="2">
    <source>
        <dbReference type="ARBA" id="ARBA00022598"/>
    </source>
</evidence>
<feature type="binding site" evidence="10">
    <location>
        <begin position="338"/>
        <end position="341"/>
    </location>
    <ligand>
        <name>GMP</name>
        <dbReference type="ChEBI" id="CHEBI:58115"/>
    </ligand>
</feature>
<dbReference type="Pfam" id="PF01139">
    <property type="entry name" value="RtcB"/>
    <property type="match status" value="1"/>
</dbReference>
<evidence type="ECO:0000256" key="10">
    <source>
        <dbReference type="PIRSR" id="PIRSR601233-2"/>
    </source>
</evidence>
<proteinExistence type="predicted"/>
<dbReference type="SUPFAM" id="SSF103365">
    <property type="entry name" value="Hypothetical protein PH1602"/>
    <property type="match status" value="1"/>
</dbReference>
<evidence type="ECO:0000313" key="13">
    <source>
        <dbReference type="Proteomes" id="UP000064967"/>
    </source>
</evidence>
<dbReference type="KEGG" id="llu:AKJ09_01229"/>
<dbReference type="STRING" id="1391654.AKJ09_01229"/>
<feature type="binding site" evidence="10">
    <location>
        <position position="345"/>
    </location>
    <ligand>
        <name>GMP</name>
        <dbReference type="ChEBI" id="CHEBI:58115"/>
    </ligand>
</feature>
<feature type="binding site" evidence="11">
    <location>
        <position position="105"/>
    </location>
    <ligand>
        <name>Mn(2+)</name>
        <dbReference type="ChEBI" id="CHEBI:29035"/>
        <label>1</label>
    </ligand>
</feature>
<dbReference type="GO" id="GO:0003909">
    <property type="term" value="F:DNA ligase activity"/>
    <property type="evidence" value="ECO:0007669"/>
    <property type="project" value="TreeGrafter"/>
</dbReference>
<evidence type="ECO:0000256" key="3">
    <source>
        <dbReference type="ARBA" id="ARBA00022723"/>
    </source>
</evidence>
<evidence type="ECO:0000313" key="12">
    <source>
        <dbReference type="EMBL" id="AKU94565.1"/>
    </source>
</evidence>
<evidence type="ECO:0000256" key="6">
    <source>
        <dbReference type="ARBA" id="ARBA00023134"/>
    </source>
</evidence>
<evidence type="ECO:0000256" key="8">
    <source>
        <dbReference type="ARBA" id="ARBA00047746"/>
    </source>
</evidence>
<dbReference type="InterPro" id="IPR001233">
    <property type="entry name" value="RtcB"/>
</dbReference>
<dbReference type="PANTHER" id="PTHR43749:SF2">
    <property type="entry name" value="RNA-SPLICING LIGASE RTCB"/>
    <property type="match status" value="1"/>
</dbReference>
<protein>
    <recommendedName>
        <fullName evidence="1">3'-phosphate/5'-hydroxy nucleic acid ligase</fullName>
        <ecNumber evidence="1">6.5.1.8</ecNumber>
    </recommendedName>
</protein>
<gene>
    <name evidence="12" type="ORF">AKJ09_01229</name>
</gene>
<reference evidence="12 13" key="1">
    <citation type="submission" date="2015-08" db="EMBL/GenBank/DDBJ databases">
        <authorList>
            <person name="Babu N.S."/>
            <person name="Beckwith C.J."/>
            <person name="Beseler K.G."/>
            <person name="Brison A."/>
            <person name="Carone J.V."/>
            <person name="Caskin T.P."/>
            <person name="Diamond M."/>
            <person name="Durham M.E."/>
            <person name="Foxe J.M."/>
            <person name="Go M."/>
            <person name="Henderson B.A."/>
            <person name="Jones I.B."/>
            <person name="McGettigan J.A."/>
            <person name="Micheletti S.J."/>
            <person name="Nasrallah M.E."/>
            <person name="Ortiz D."/>
            <person name="Piller C.R."/>
            <person name="Privatt S.R."/>
            <person name="Schneider S.L."/>
            <person name="Sharp S."/>
            <person name="Smith T.C."/>
            <person name="Stanton J.D."/>
            <person name="Ullery H.E."/>
            <person name="Wilson R.J."/>
            <person name="Serrano M.G."/>
            <person name="Buck G."/>
            <person name="Lee V."/>
            <person name="Wang Y."/>
            <person name="Carvalho R."/>
            <person name="Voegtly L."/>
            <person name="Shi R."/>
            <person name="Duckworth R."/>
            <person name="Johnson A."/>
            <person name="Loviza R."/>
            <person name="Walstead R."/>
            <person name="Shah Z."/>
            <person name="Kiflezghi M."/>
            <person name="Wade K."/>
            <person name="Ball S.L."/>
            <person name="Bradley K.W."/>
            <person name="Asai D.J."/>
            <person name="Bowman C.A."/>
            <person name="Russell D.A."/>
            <person name="Pope W.H."/>
            <person name="Jacobs-Sera D."/>
            <person name="Hendrix R.W."/>
            <person name="Hatfull G.F."/>
        </authorList>
    </citation>
    <scope>NUCLEOTIDE SEQUENCE [LARGE SCALE GENOMIC DNA]</scope>
    <source>
        <strain evidence="12 13">DSM 27648</strain>
    </source>
</reference>
<comment type="catalytic activity">
    <reaction evidence="8">
        <text>a 3'-end 3'-phospho-ribonucleotide-RNA + a 5'-end dephospho-ribonucleoside-RNA + GTP = a ribonucleotidyl-ribonucleotide-RNA + GMP + diphosphate</text>
        <dbReference type="Rhea" id="RHEA:68076"/>
        <dbReference type="Rhea" id="RHEA-COMP:10463"/>
        <dbReference type="Rhea" id="RHEA-COMP:13936"/>
        <dbReference type="Rhea" id="RHEA-COMP:17355"/>
        <dbReference type="ChEBI" id="CHEBI:33019"/>
        <dbReference type="ChEBI" id="CHEBI:37565"/>
        <dbReference type="ChEBI" id="CHEBI:58115"/>
        <dbReference type="ChEBI" id="CHEBI:83062"/>
        <dbReference type="ChEBI" id="CHEBI:138284"/>
        <dbReference type="ChEBI" id="CHEBI:173118"/>
        <dbReference type="EC" id="6.5.1.8"/>
    </reaction>
</comment>
<feature type="binding site" evidence="10">
    <location>
        <begin position="306"/>
        <end position="307"/>
    </location>
    <ligand>
        <name>GMP</name>
        <dbReference type="ChEBI" id="CHEBI:58115"/>
    </ligand>
</feature>
<dbReference type="EMBL" id="CP012333">
    <property type="protein sequence ID" value="AKU94565.1"/>
    <property type="molecule type" value="Genomic_DNA"/>
</dbReference>
<keyword evidence="7 11" id="KW-0464">Manganese</keyword>
<dbReference type="GO" id="GO:0030145">
    <property type="term" value="F:manganese ion binding"/>
    <property type="evidence" value="ECO:0007669"/>
    <property type="project" value="TreeGrafter"/>
</dbReference>
<keyword evidence="6 10" id="KW-0342">GTP-binding</keyword>
<dbReference type="GO" id="GO:0005525">
    <property type="term" value="F:GTP binding"/>
    <property type="evidence" value="ECO:0007669"/>
    <property type="project" value="UniProtKB-KW"/>
</dbReference>
<keyword evidence="4 10" id="KW-0547">Nucleotide-binding</keyword>
<name>A0A0K1PM16_9BACT</name>
<dbReference type="AlphaFoldDB" id="A0A0K1PM16"/>
<accession>A0A0K1PM16</accession>
<dbReference type="PANTHER" id="PTHR43749">
    <property type="entry name" value="RNA-SPLICING LIGASE RTCB"/>
    <property type="match status" value="1"/>
</dbReference>
<feature type="binding site" evidence="10">
    <location>
        <begin position="362"/>
        <end position="365"/>
    </location>
    <ligand>
        <name>GMP</name>
        <dbReference type="ChEBI" id="CHEBI:58115"/>
    </ligand>
</feature>
<dbReference type="GO" id="GO:0170057">
    <property type="term" value="F:RNA ligase (GTP) activity"/>
    <property type="evidence" value="ECO:0007669"/>
    <property type="project" value="UniProtKB-EC"/>
</dbReference>
<dbReference type="GO" id="GO:0006396">
    <property type="term" value="P:RNA processing"/>
    <property type="evidence" value="ECO:0007669"/>
    <property type="project" value="InterPro"/>
</dbReference>
<feature type="binding site" evidence="11">
    <location>
        <position position="215"/>
    </location>
    <ligand>
        <name>Mn(2+)</name>
        <dbReference type="ChEBI" id="CHEBI:29035"/>
        <label>2</label>
    </ligand>
</feature>
<keyword evidence="2" id="KW-0436">Ligase</keyword>
<keyword evidence="13" id="KW-1185">Reference proteome</keyword>
<keyword evidence="5" id="KW-0692">RNA repair</keyword>
<evidence type="ECO:0000256" key="7">
    <source>
        <dbReference type="ARBA" id="ARBA00023211"/>
    </source>
</evidence>
<evidence type="ECO:0000256" key="9">
    <source>
        <dbReference type="PIRSR" id="PIRSR601233-1"/>
    </source>
</evidence>
<dbReference type="GO" id="GO:0042245">
    <property type="term" value="P:RNA repair"/>
    <property type="evidence" value="ECO:0007669"/>
    <property type="project" value="UniProtKB-KW"/>
</dbReference>
<comment type="cofactor">
    <cofactor evidence="11">
        <name>Mn(2+)</name>
        <dbReference type="ChEBI" id="CHEBI:29035"/>
    </cofactor>
    <text evidence="11">Binds 2 manganese ions per subunit.</text>
</comment>
<dbReference type="Proteomes" id="UP000064967">
    <property type="component" value="Chromosome"/>
</dbReference>
<dbReference type="GO" id="GO:0006281">
    <property type="term" value="P:DNA repair"/>
    <property type="evidence" value="ECO:0007669"/>
    <property type="project" value="TreeGrafter"/>
</dbReference>
<dbReference type="InterPro" id="IPR052915">
    <property type="entry name" value="RtcB-like"/>
</dbReference>
<feature type="binding site" evidence="10">
    <location>
        <position position="432"/>
    </location>
    <ligand>
        <name>GMP</name>
        <dbReference type="ChEBI" id="CHEBI:58115"/>
    </ligand>
</feature>
<feature type="binding site" evidence="10">
    <location>
        <begin position="197"/>
        <end position="201"/>
    </location>
    <ligand>
        <name>GMP</name>
        <dbReference type="ChEBI" id="CHEBI:58115"/>
    </ligand>
</feature>
<feature type="active site" description="GMP-histidine intermediate" evidence="9">
    <location>
        <position position="362"/>
    </location>
</feature>
<evidence type="ECO:0000256" key="4">
    <source>
        <dbReference type="ARBA" id="ARBA00022741"/>
    </source>
</evidence>
<evidence type="ECO:0000256" key="1">
    <source>
        <dbReference type="ARBA" id="ARBA00012726"/>
    </source>
</evidence>
<evidence type="ECO:0000256" key="11">
    <source>
        <dbReference type="PIRSR" id="PIRSR601233-3"/>
    </source>
</evidence>